<keyword evidence="3" id="KW-1185">Reference proteome</keyword>
<comment type="caution">
    <text evidence="2">The sequence shown here is derived from an EMBL/GenBank/DDBJ whole genome shotgun (WGS) entry which is preliminary data.</text>
</comment>
<feature type="region of interest" description="Disordered" evidence="1">
    <location>
        <begin position="322"/>
        <end position="359"/>
    </location>
</feature>
<sequence>VGRTKPLNRRRAGKAIGPGTQQRSRPISIDDMAWEGGGHQTKEVVAGENHKGGKCKRTKPHGMCLVVPPKACLISEKQRTHSDGKVVEETRSVSETQLVHSKNEVVDEARLISETQLMNSTDKAGEADDKVFNKVRLLSKTQSMLSKDKADKADSKEVDEAYLLLETHSMLSKDKAGETISEKTIDADGSEHSNARLQDFSNTAEPKIAVQKKERRSFFKQQLRTSKLVFVGLILLSLLGLVHSDAPASSHGSDFRNCATGQDVLDTGVDLGKTASPINGPTCSVVDGISFDLKNDYVNFDEQLRMSRTTSSAAAAIHMDGVSQGDAESAPQSLTTKDGAETLGVPPNTTVTLGTEPGLWSTPTSQTAAAAAIHMDGVSQGDAESALQSLTTNDFQSLTIKEGEEAL</sequence>
<evidence type="ECO:0000313" key="2">
    <source>
        <dbReference type="EMBL" id="GMH78086.1"/>
    </source>
</evidence>
<dbReference type="EMBL" id="BRXW01000864">
    <property type="protein sequence ID" value="GMH78086.1"/>
    <property type="molecule type" value="Genomic_DNA"/>
</dbReference>
<dbReference type="AlphaFoldDB" id="A0A9W7AUR5"/>
<feature type="non-terminal residue" evidence="2">
    <location>
        <position position="1"/>
    </location>
</feature>
<name>A0A9W7AUR5_9STRA</name>
<reference evidence="3" key="1">
    <citation type="journal article" date="2023" name="Commun. Biol.">
        <title>Genome analysis of Parmales, the sister group of diatoms, reveals the evolutionary specialization of diatoms from phago-mixotrophs to photoautotrophs.</title>
        <authorList>
            <person name="Ban H."/>
            <person name="Sato S."/>
            <person name="Yoshikawa S."/>
            <person name="Yamada K."/>
            <person name="Nakamura Y."/>
            <person name="Ichinomiya M."/>
            <person name="Sato N."/>
            <person name="Blanc-Mathieu R."/>
            <person name="Endo H."/>
            <person name="Kuwata A."/>
            <person name="Ogata H."/>
        </authorList>
    </citation>
    <scope>NUCLEOTIDE SEQUENCE [LARGE SCALE GENOMIC DNA]</scope>
    <source>
        <strain evidence="3">NIES 3700</strain>
    </source>
</reference>
<evidence type="ECO:0000313" key="3">
    <source>
        <dbReference type="Proteomes" id="UP001165122"/>
    </source>
</evidence>
<dbReference type="Proteomes" id="UP001165122">
    <property type="component" value="Unassembled WGS sequence"/>
</dbReference>
<feature type="non-terminal residue" evidence="2">
    <location>
        <position position="407"/>
    </location>
</feature>
<accession>A0A9W7AUR5</accession>
<feature type="compositionally biased region" description="Basic residues" evidence="1">
    <location>
        <begin position="1"/>
        <end position="13"/>
    </location>
</feature>
<gene>
    <name evidence="2" type="ORF">TrLO_g9703</name>
</gene>
<evidence type="ECO:0000256" key="1">
    <source>
        <dbReference type="SAM" id="MobiDB-lite"/>
    </source>
</evidence>
<organism evidence="2 3">
    <name type="scientific">Triparma laevis f. longispina</name>
    <dbReference type="NCBI Taxonomy" id="1714387"/>
    <lineage>
        <taxon>Eukaryota</taxon>
        <taxon>Sar</taxon>
        <taxon>Stramenopiles</taxon>
        <taxon>Ochrophyta</taxon>
        <taxon>Bolidophyceae</taxon>
        <taxon>Parmales</taxon>
        <taxon>Triparmaceae</taxon>
        <taxon>Triparma</taxon>
    </lineage>
</organism>
<proteinExistence type="predicted"/>
<feature type="region of interest" description="Disordered" evidence="1">
    <location>
        <begin position="1"/>
        <end position="26"/>
    </location>
</feature>
<protein>
    <submittedName>
        <fullName evidence="2">Uncharacterized protein</fullName>
    </submittedName>
</protein>